<dbReference type="EMBL" id="BPLR01011275">
    <property type="protein sequence ID" value="GIY45451.1"/>
    <property type="molecule type" value="Genomic_DNA"/>
</dbReference>
<keyword evidence="2" id="KW-1185">Reference proteome</keyword>
<name>A0AAV4TK56_CAEEX</name>
<comment type="caution">
    <text evidence="1">The sequence shown here is derived from an EMBL/GenBank/DDBJ whole genome shotgun (WGS) entry which is preliminary data.</text>
</comment>
<evidence type="ECO:0000313" key="1">
    <source>
        <dbReference type="EMBL" id="GIY45451.1"/>
    </source>
</evidence>
<dbReference type="AlphaFoldDB" id="A0AAV4TK56"/>
<sequence length="122" mass="13708">MIPPQIILEIYNGSVFDRPRLYQRLNEAITIGLLACLETQISGECHLSIVITWPFFNLNIKGSKTVFTPSTKLCGSFSDFRSAANEQAHGRDKALTELGDHLSRMKDGLELSKDNDKDVFTF</sequence>
<accession>A0AAV4TK56</accession>
<organism evidence="1 2">
    <name type="scientific">Caerostris extrusa</name>
    <name type="common">Bark spider</name>
    <name type="synonym">Caerostris bankana</name>
    <dbReference type="NCBI Taxonomy" id="172846"/>
    <lineage>
        <taxon>Eukaryota</taxon>
        <taxon>Metazoa</taxon>
        <taxon>Ecdysozoa</taxon>
        <taxon>Arthropoda</taxon>
        <taxon>Chelicerata</taxon>
        <taxon>Arachnida</taxon>
        <taxon>Araneae</taxon>
        <taxon>Araneomorphae</taxon>
        <taxon>Entelegynae</taxon>
        <taxon>Araneoidea</taxon>
        <taxon>Araneidae</taxon>
        <taxon>Caerostris</taxon>
    </lineage>
</organism>
<evidence type="ECO:0000313" key="2">
    <source>
        <dbReference type="Proteomes" id="UP001054945"/>
    </source>
</evidence>
<dbReference type="Proteomes" id="UP001054945">
    <property type="component" value="Unassembled WGS sequence"/>
</dbReference>
<protein>
    <submittedName>
        <fullName evidence="1">Uncharacterized protein</fullName>
    </submittedName>
</protein>
<reference evidence="1 2" key="1">
    <citation type="submission" date="2021-06" db="EMBL/GenBank/DDBJ databases">
        <title>Caerostris extrusa draft genome.</title>
        <authorList>
            <person name="Kono N."/>
            <person name="Arakawa K."/>
        </authorList>
    </citation>
    <scope>NUCLEOTIDE SEQUENCE [LARGE SCALE GENOMIC DNA]</scope>
</reference>
<proteinExistence type="predicted"/>
<gene>
    <name evidence="1" type="ORF">CEXT_28321</name>
</gene>